<dbReference type="Pfam" id="PF07992">
    <property type="entry name" value="Pyr_redox_2"/>
    <property type="match status" value="1"/>
</dbReference>
<proteinExistence type="predicted"/>
<dbReference type="eggNOG" id="KOG2495">
    <property type="taxonomic scope" value="Eukaryota"/>
</dbReference>
<dbReference type="GO" id="GO:0005737">
    <property type="term" value="C:cytoplasm"/>
    <property type="evidence" value="ECO:0007669"/>
    <property type="project" value="TreeGrafter"/>
</dbReference>
<dbReference type="GeneID" id="19159648"/>
<dbReference type="GO" id="GO:0050660">
    <property type="term" value="F:flavin adenine dinucleotide binding"/>
    <property type="evidence" value="ECO:0007669"/>
    <property type="project" value="TreeGrafter"/>
</dbReference>
<dbReference type="PRINTS" id="PR00368">
    <property type="entry name" value="FADPNR"/>
</dbReference>
<evidence type="ECO:0000256" key="1">
    <source>
        <dbReference type="SAM" id="MobiDB-lite"/>
    </source>
</evidence>
<dbReference type="PANTHER" id="PTHR43735">
    <property type="entry name" value="APOPTOSIS-INDUCING FACTOR 1"/>
    <property type="match status" value="1"/>
</dbReference>
<name>W9Y5R9_9EURO</name>
<evidence type="ECO:0000313" key="3">
    <source>
        <dbReference type="EMBL" id="EXJ87843.1"/>
    </source>
</evidence>
<organism evidence="3 4">
    <name type="scientific">Capronia coronata CBS 617.96</name>
    <dbReference type="NCBI Taxonomy" id="1182541"/>
    <lineage>
        <taxon>Eukaryota</taxon>
        <taxon>Fungi</taxon>
        <taxon>Dikarya</taxon>
        <taxon>Ascomycota</taxon>
        <taxon>Pezizomycotina</taxon>
        <taxon>Eurotiomycetes</taxon>
        <taxon>Chaetothyriomycetidae</taxon>
        <taxon>Chaetothyriales</taxon>
        <taxon>Herpotrichiellaceae</taxon>
        <taxon>Capronia</taxon>
    </lineage>
</organism>
<accession>W9Y5R9</accession>
<dbReference type="InterPro" id="IPR036188">
    <property type="entry name" value="FAD/NAD-bd_sf"/>
</dbReference>
<protein>
    <recommendedName>
        <fullName evidence="2">FAD/NAD(P)-binding domain-containing protein</fullName>
    </recommendedName>
</protein>
<dbReference type="SUPFAM" id="SSF51905">
    <property type="entry name" value="FAD/NAD(P)-binding domain"/>
    <property type="match status" value="1"/>
</dbReference>
<evidence type="ECO:0000259" key="2">
    <source>
        <dbReference type="Pfam" id="PF07992"/>
    </source>
</evidence>
<sequence>MGRDRESAIMLSDKVRFYKDFTAALIRITYADICHKVQAFEHRLTYRQSPSAKNVVVVGGSFSGAFLAQRLASTLPTGYRVVLIEKNSHFNYVFNFPRYSVLRGREHLAFIPYTNLARNAPPGIFHHVQDTVTQIEGDRIQLKSGNALSFDYLAIATGTSRGPPARLSSSAKADACTELQRAQQSLSAAQKIAVIGGGPVGVQLATDIKSVYPTKCVSLIHSHDRLLPSFGQRVQDYATKEVKDMGVDVILQARPTILKQLTAEPEANSIRLRFENGREEDFDLVIPCIGQRPNSSFVRSLAPESISMSSGRLLVKPTLQLAGERYPNIFALGDVAETLGPKMARAGISQAEVVCKNIVSMIKRRERLKEYVPDPLEGALKLSLGIKRWVISYTKSNGREILFDGEDKSVDMDAAQTWKQLGEDIETATAQDKETGVMRESLSDKAPKE</sequence>
<dbReference type="RefSeq" id="XP_007723849.1">
    <property type="nucleotide sequence ID" value="XM_007725659.1"/>
</dbReference>
<dbReference type="AlphaFoldDB" id="W9Y5R9"/>
<dbReference type="GO" id="GO:0004174">
    <property type="term" value="F:electron-transferring-flavoprotein dehydrogenase activity"/>
    <property type="evidence" value="ECO:0007669"/>
    <property type="project" value="TreeGrafter"/>
</dbReference>
<feature type="region of interest" description="Disordered" evidence="1">
    <location>
        <begin position="427"/>
        <end position="449"/>
    </location>
</feature>
<comment type="caution">
    <text evidence="3">The sequence shown here is derived from an EMBL/GenBank/DDBJ whole genome shotgun (WGS) entry which is preliminary data.</text>
</comment>
<dbReference type="PANTHER" id="PTHR43735:SF5">
    <property type="entry name" value="FAD_NAD(P)-BINDING DOMAIN-CONTAINING PROTEIN"/>
    <property type="match status" value="1"/>
</dbReference>
<dbReference type="OrthoDB" id="202203at2759"/>
<dbReference type="Proteomes" id="UP000019484">
    <property type="component" value="Unassembled WGS sequence"/>
</dbReference>
<feature type="domain" description="FAD/NAD(P)-binding" evidence="2">
    <location>
        <begin position="54"/>
        <end position="351"/>
    </location>
</feature>
<dbReference type="HOGENOM" id="CLU_019845_0_0_1"/>
<gene>
    <name evidence="3" type="ORF">A1O1_04770</name>
</gene>
<dbReference type="InterPro" id="IPR023753">
    <property type="entry name" value="FAD/NAD-binding_dom"/>
</dbReference>
<feature type="compositionally biased region" description="Basic and acidic residues" evidence="1">
    <location>
        <begin position="431"/>
        <end position="449"/>
    </location>
</feature>
<dbReference type="PRINTS" id="PR00469">
    <property type="entry name" value="PNDRDTASEII"/>
</dbReference>
<dbReference type="Gene3D" id="3.50.50.100">
    <property type="match status" value="1"/>
</dbReference>
<dbReference type="EMBL" id="AMWN01000004">
    <property type="protein sequence ID" value="EXJ87843.1"/>
    <property type="molecule type" value="Genomic_DNA"/>
</dbReference>
<evidence type="ECO:0000313" key="4">
    <source>
        <dbReference type="Proteomes" id="UP000019484"/>
    </source>
</evidence>
<keyword evidence="4" id="KW-1185">Reference proteome</keyword>
<dbReference type="STRING" id="1182541.W9Y5R9"/>
<reference evidence="3 4" key="1">
    <citation type="submission" date="2013-03" db="EMBL/GenBank/DDBJ databases">
        <title>The Genome Sequence of Capronia coronata CBS 617.96.</title>
        <authorList>
            <consortium name="The Broad Institute Genomics Platform"/>
            <person name="Cuomo C."/>
            <person name="de Hoog S."/>
            <person name="Gorbushina A."/>
            <person name="Walker B."/>
            <person name="Young S.K."/>
            <person name="Zeng Q."/>
            <person name="Gargeya S."/>
            <person name="Fitzgerald M."/>
            <person name="Haas B."/>
            <person name="Abouelleil A."/>
            <person name="Allen A.W."/>
            <person name="Alvarado L."/>
            <person name="Arachchi H.M."/>
            <person name="Berlin A.M."/>
            <person name="Chapman S.B."/>
            <person name="Gainer-Dewar J."/>
            <person name="Goldberg J."/>
            <person name="Griggs A."/>
            <person name="Gujja S."/>
            <person name="Hansen M."/>
            <person name="Howarth C."/>
            <person name="Imamovic A."/>
            <person name="Ireland A."/>
            <person name="Larimer J."/>
            <person name="McCowan C."/>
            <person name="Murphy C."/>
            <person name="Pearson M."/>
            <person name="Poon T.W."/>
            <person name="Priest M."/>
            <person name="Roberts A."/>
            <person name="Saif S."/>
            <person name="Shea T."/>
            <person name="Sisk P."/>
            <person name="Sykes S."/>
            <person name="Wortman J."/>
            <person name="Nusbaum C."/>
            <person name="Birren B."/>
        </authorList>
    </citation>
    <scope>NUCLEOTIDE SEQUENCE [LARGE SCALE GENOMIC DNA]</scope>
    <source>
        <strain evidence="3 4">CBS 617.96</strain>
    </source>
</reference>